<dbReference type="InterPro" id="IPR036937">
    <property type="entry name" value="Adhesion_dom_fimbrial_sf"/>
</dbReference>
<dbReference type="OrthoDB" id="8582771at2"/>
<dbReference type="PANTHER" id="PTHR33420">
    <property type="entry name" value="FIMBRIAL SUBUNIT ELFA-RELATED"/>
    <property type="match status" value="1"/>
</dbReference>
<dbReference type="Pfam" id="PF00419">
    <property type="entry name" value="Fimbrial"/>
    <property type="match status" value="1"/>
</dbReference>
<dbReference type="AlphaFoldDB" id="A0A156JAD3"/>
<comment type="subcellular location">
    <subcellularLocation>
        <location evidence="1">Fimbrium</location>
    </subcellularLocation>
</comment>
<evidence type="ECO:0000256" key="2">
    <source>
        <dbReference type="ARBA" id="ARBA00006671"/>
    </source>
</evidence>
<dbReference type="EMBL" id="NEEW01000013">
    <property type="protein sequence ID" value="PJD80110.1"/>
    <property type="molecule type" value="Genomic_DNA"/>
</dbReference>
<evidence type="ECO:0000256" key="3">
    <source>
        <dbReference type="ARBA" id="ARBA00022729"/>
    </source>
</evidence>
<dbReference type="InterPro" id="IPR008966">
    <property type="entry name" value="Adhesion_dom_sf"/>
</dbReference>
<evidence type="ECO:0000313" key="7">
    <source>
        <dbReference type="Proteomes" id="UP000229974"/>
    </source>
</evidence>
<name>A0A156JAD3_9ENTR</name>
<comment type="similarity">
    <text evidence="2">Belongs to the fimbrial protein family.</text>
</comment>
<evidence type="ECO:0000313" key="6">
    <source>
        <dbReference type="EMBL" id="PJD80110.1"/>
    </source>
</evidence>
<reference evidence="6 7" key="1">
    <citation type="journal article" date="2017" name="J. Antimicrob. Chemother.">
        <title>Characterization of the population structure, drug resistance mechanisms and plasmids of the community-associated Enterobacter cloacae complex in China.</title>
        <authorList>
            <person name="Zhou K."/>
            <person name="Yu W."/>
            <person name="Cao X."/>
            <person name="Shen P."/>
            <person name="Lu H."/>
            <person name="Luo Q."/>
            <person name="Rossen J.W.A."/>
            <person name="Xiao Y."/>
        </authorList>
    </citation>
    <scope>NUCLEOTIDE SEQUENCE [LARGE SCALE GENOMIC DNA]</scope>
    <source>
        <strain evidence="6 7">ECC904</strain>
    </source>
</reference>
<dbReference type="InterPro" id="IPR000259">
    <property type="entry name" value="Adhesion_dom_fimbrial"/>
</dbReference>
<proteinExistence type="inferred from homology"/>
<accession>A0A2J0PXP1</accession>
<dbReference type="Proteomes" id="UP000229974">
    <property type="component" value="Unassembled WGS sequence"/>
</dbReference>
<comment type="caution">
    <text evidence="6">The sequence shown here is derived from an EMBL/GenBank/DDBJ whole genome shotgun (WGS) entry which is preliminary data.</text>
</comment>
<protein>
    <submittedName>
        <fullName evidence="6">Fimbrial protein</fullName>
    </submittedName>
</protein>
<feature type="domain" description="Fimbrial-type adhesion" evidence="5">
    <location>
        <begin position="199"/>
        <end position="347"/>
    </location>
</feature>
<dbReference type="Gene3D" id="2.60.40.1090">
    <property type="entry name" value="Fimbrial-type adhesion domain"/>
    <property type="match status" value="1"/>
</dbReference>
<accession>A0A156JAD3</accession>
<dbReference type="GO" id="GO:0009289">
    <property type="term" value="C:pilus"/>
    <property type="evidence" value="ECO:0007669"/>
    <property type="project" value="UniProtKB-SubCell"/>
</dbReference>
<organism evidence="6 7">
    <name type="scientific">Enterobacter hormaechei</name>
    <dbReference type="NCBI Taxonomy" id="158836"/>
    <lineage>
        <taxon>Bacteria</taxon>
        <taxon>Pseudomonadati</taxon>
        <taxon>Pseudomonadota</taxon>
        <taxon>Gammaproteobacteria</taxon>
        <taxon>Enterobacterales</taxon>
        <taxon>Enterobacteriaceae</taxon>
        <taxon>Enterobacter</taxon>
        <taxon>Enterobacter cloacae complex</taxon>
    </lineage>
</organism>
<gene>
    <name evidence="6" type="ORF">B9Q30_22255</name>
</gene>
<dbReference type="PANTHER" id="PTHR33420:SF31">
    <property type="entry name" value="TYPE 1 FIMBRIN D-MANNOSE SPECIFIC ADHESIN"/>
    <property type="match status" value="1"/>
</dbReference>
<keyword evidence="3" id="KW-0732">Signal</keyword>
<evidence type="ECO:0000259" key="5">
    <source>
        <dbReference type="Pfam" id="PF00419"/>
    </source>
</evidence>
<sequence length="350" mass="37805">MKLQYWLLALLTCVFYAHAAPTGYCVPDNGKYHNYLNFTEQFSITDNIAGTTTLINVNNNNTSFKGTCYCLTGPNQSYDHTYITSVVNPALVPAGSRNNVAYFNLNENVDIGLLVYILGVGYTAVPFDHLPNKTGTPYQCHSGVSSATTFYSGGSGQVYLYVKKAFTGVMTIPATLVANIYATIDPRTVSNEIISDVIVQGTVTVPQSCEIDEGQAIVFDFNKILASEFSSTKGKALTDRKITRTVNIKCTNMMFYDKLDATLHASAVASDNSMIATDNEDVGIKVYDKYNREVNTNGGALEAETTKIPDIMGDTLGTLTFSSAPASATGARPKPGQFNATATLTIEIAH</sequence>
<dbReference type="SUPFAM" id="SSF49401">
    <property type="entry name" value="Bacterial adhesins"/>
    <property type="match status" value="1"/>
</dbReference>
<dbReference type="InterPro" id="IPR050263">
    <property type="entry name" value="Bact_Fimbrial_Adh_Pro"/>
</dbReference>
<keyword evidence="4" id="KW-0281">Fimbrium</keyword>
<evidence type="ECO:0000256" key="1">
    <source>
        <dbReference type="ARBA" id="ARBA00004561"/>
    </source>
</evidence>
<dbReference type="RefSeq" id="WP_017694034.1">
    <property type="nucleotide sequence ID" value="NZ_CABGYR010000008.1"/>
</dbReference>
<dbReference type="GO" id="GO:0043709">
    <property type="term" value="P:cell adhesion involved in single-species biofilm formation"/>
    <property type="evidence" value="ECO:0007669"/>
    <property type="project" value="TreeGrafter"/>
</dbReference>
<evidence type="ECO:0000256" key="4">
    <source>
        <dbReference type="ARBA" id="ARBA00023263"/>
    </source>
</evidence>